<dbReference type="InterPro" id="IPR053842">
    <property type="entry name" value="NikA-like"/>
</dbReference>
<dbReference type="EMBL" id="CP042437">
    <property type="protein sequence ID" value="QEC74618.1"/>
    <property type="molecule type" value="Genomic_DNA"/>
</dbReference>
<dbReference type="OrthoDB" id="681025at2"/>
<organism evidence="1 2">
    <name type="scientific">Mucilaginibacter ginsenosidivorax</name>
    <dbReference type="NCBI Taxonomy" id="862126"/>
    <lineage>
        <taxon>Bacteria</taxon>
        <taxon>Pseudomonadati</taxon>
        <taxon>Bacteroidota</taxon>
        <taxon>Sphingobacteriia</taxon>
        <taxon>Sphingobacteriales</taxon>
        <taxon>Sphingobacteriaceae</taxon>
        <taxon>Mucilaginibacter</taxon>
    </lineage>
</organism>
<protein>
    <submittedName>
        <fullName evidence="1">MobC family plasmid mobilization relaxosome protein</fullName>
    </submittedName>
</protein>
<evidence type="ECO:0000313" key="1">
    <source>
        <dbReference type="EMBL" id="QEC74618.1"/>
    </source>
</evidence>
<dbReference type="Pfam" id="PF21983">
    <property type="entry name" value="NikA-like"/>
    <property type="match status" value="1"/>
</dbReference>
<dbReference type="AlphaFoldDB" id="A0A5B8VWK4"/>
<keyword evidence="2" id="KW-1185">Reference proteome</keyword>
<evidence type="ECO:0000313" key="2">
    <source>
        <dbReference type="Proteomes" id="UP000321362"/>
    </source>
</evidence>
<accession>A0A5B8VWK4</accession>
<sequence>MADLKKLNGRPKLEKGRRSNFINVRFTDDEYKEIVEIEQQLGISKTELIRMRILSDVKQTVVNAKELIIHLDAIGAEMGRIGNNINQLARHANTLKLKGTLSPLIIEKFNRLFEDYIQMQQLLEAALRKIIRTMGY</sequence>
<dbReference type="Proteomes" id="UP000321362">
    <property type="component" value="Chromosome"/>
</dbReference>
<proteinExistence type="predicted"/>
<dbReference type="KEGG" id="mgk:FSB76_01145"/>
<name>A0A5B8VWK4_9SPHI</name>
<gene>
    <name evidence="1" type="ORF">FSB76_01145</name>
</gene>
<dbReference type="RefSeq" id="WP_147051777.1">
    <property type="nucleotide sequence ID" value="NZ_CP042437.1"/>
</dbReference>
<reference evidence="1 2" key="1">
    <citation type="journal article" date="2013" name="J. Microbiol.">
        <title>Mucilaginibacter ginsenosidivorax sp. nov., with ginsenoside converting activity isolated from sediment.</title>
        <authorList>
            <person name="Kim J.K."/>
            <person name="Choi T.E."/>
            <person name="Liu Q.M."/>
            <person name="Park H.Y."/>
            <person name="Yi T.H."/>
            <person name="Yoon M.H."/>
            <person name="Kim S.C."/>
            <person name="Im W.T."/>
        </authorList>
    </citation>
    <scope>NUCLEOTIDE SEQUENCE [LARGE SCALE GENOMIC DNA]</scope>
    <source>
        <strain evidence="1 2">KHI28</strain>
    </source>
</reference>